<dbReference type="PROSITE" id="PS51257">
    <property type="entry name" value="PROKAR_LIPOPROTEIN"/>
    <property type="match status" value="1"/>
</dbReference>
<dbReference type="PROSITE" id="PS51318">
    <property type="entry name" value="TAT"/>
    <property type="match status" value="1"/>
</dbReference>
<reference evidence="3 4" key="1">
    <citation type="journal article" date="2017" name="Int. J. Syst. Evol. Microbiol.">
        <title>Ramlibacter monticola sp. nov., isolated from forest soil.</title>
        <authorList>
            <person name="Chaudhary D.K."/>
            <person name="Kim J."/>
        </authorList>
    </citation>
    <scope>NUCLEOTIDE SEQUENCE [LARGE SCALE GENOMIC DNA]</scope>
    <source>
        <strain evidence="3 4">KACC 19175</strain>
    </source>
</reference>
<organism evidence="3 4">
    <name type="scientific">Ramlibacter monticola</name>
    <dbReference type="NCBI Taxonomy" id="1926872"/>
    <lineage>
        <taxon>Bacteria</taxon>
        <taxon>Pseudomonadati</taxon>
        <taxon>Pseudomonadota</taxon>
        <taxon>Betaproteobacteria</taxon>
        <taxon>Burkholderiales</taxon>
        <taxon>Comamonadaceae</taxon>
        <taxon>Ramlibacter</taxon>
    </lineage>
</organism>
<protein>
    <submittedName>
        <fullName evidence="3">DUF4136 domain-containing protein</fullName>
    </submittedName>
</protein>
<evidence type="ECO:0000313" key="4">
    <source>
        <dbReference type="Proteomes" id="UP000599109"/>
    </source>
</evidence>
<accession>A0A936YS32</accession>
<proteinExistence type="predicted"/>
<dbReference type="Proteomes" id="UP000599109">
    <property type="component" value="Unassembled WGS sequence"/>
</dbReference>
<evidence type="ECO:0000259" key="2">
    <source>
        <dbReference type="Pfam" id="PF13590"/>
    </source>
</evidence>
<dbReference type="AlphaFoldDB" id="A0A936YS32"/>
<dbReference type="InterPro" id="IPR006311">
    <property type="entry name" value="TAT_signal"/>
</dbReference>
<dbReference type="Pfam" id="PF13590">
    <property type="entry name" value="DUF4136"/>
    <property type="match status" value="1"/>
</dbReference>
<dbReference type="RefSeq" id="WP_201672196.1">
    <property type="nucleotide sequence ID" value="NZ_JAEQNE010000001.1"/>
</dbReference>
<evidence type="ECO:0000256" key="1">
    <source>
        <dbReference type="SAM" id="SignalP"/>
    </source>
</evidence>
<feature type="domain" description="DUF4136" evidence="2">
    <location>
        <begin position="51"/>
        <end position="161"/>
    </location>
</feature>
<dbReference type="SUPFAM" id="SSF56954">
    <property type="entry name" value="Outer membrane efflux proteins (OEP)"/>
    <property type="match status" value="1"/>
</dbReference>
<sequence>MNRLRRRRLLGLSMAAMLAACAAPPPSATVQVFTLPAQLPPGTPYRHERLPSQAARPDQAMLEGVADAVLARAGLRRDEANPRLAIQVTVSQDAVAYGPAWGFPSVGVGIGGSSWGGGSVGIGLNFPIGGTAVYPSQRVDVLLRDVANGQVVFQSQASSNSGANAAILLEVALRDFQNVPPGMRLVPLAGPVGY</sequence>
<keyword evidence="1" id="KW-0732">Signal</keyword>
<comment type="caution">
    <text evidence="3">The sequence shown here is derived from an EMBL/GenBank/DDBJ whole genome shotgun (WGS) entry which is preliminary data.</text>
</comment>
<gene>
    <name evidence="3" type="ORF">JJ685_00365</name>
</gene>
<dbReference type="EMBL" id="JAEQNE010000001">
    <property type="protein sequence ID" value="MBL0389585.1"/>
    <property type="molecule type" value="Genomic_DNA"/>
</dbReference>
<keyword evidence="4" id="KW-1185">Reference proteome</keyword>
<feature type="signal peptide" evidence="1">
    <location>
        <begin position="1"/>
        <end position="22"/>
    </location>
</feature>
<dbReference type="InterPro" id="IPR025411">
    <property type="entry name" value="DUF4136"/>
</dbReference>
<name>A0A936YS32_9BURK</name>
<evidence type="ECO:0000313" key="3">
    <source>
        <dbReference type="EMBL" id="MBL0389585.1"/>
    </source>
</evidence>
<feature type="chain" id="PRO_5037979721" evidence="1">
    <location>
        <begin position="23"/>
        <end position="194"/>
    </location>
</feature>